<dbReference type="RefSeq" id="WP_249655722.1">
    <property type="nucleotide sequence ID" value="NZ_JAMFMA010000001.1"/>
</dbReference>
<proteinExistence type="predicted"/>
<name>A0ABT0PMD6_9FLAO</name>
<sequence>MTEIEKREIEKSTWECTKEYNKDYNTPLEERREQFVAETIVNLATKHHKPIAHLRPIVERWKGLVVELPGWSGYVSPEEKGRTMGLFERNWREDNPLKSANNPQYAKDYSEWSNLYLRTL</sequence>
<protein>
    <submittedName>
        <fullName evidence="1">Uncharacterized protein</fullName>
    </submittedName>
</protein>
<reference evidence="1 2" key="1">
    <citation type="submission" date="2022-05" db="EMBL/GenBank/DDBJ databases">
        <authorList>
            <person name="Park J.-S."/>
        </authorList>
    </citation>
    <scope>NUCLEOTIDE SEQUENCE [LARGE SCALE GENOMIC DNA]</scope>
    <source>
        <strain evidence="1 2">2012CJ35-5</strain>
    </source>
</reference>
<dbReference type="Proteomes" id="UP001203607">
    <property type="component" value="Unassembled WGS sequence"/>
</dbReference>
<organism evidence="1 2">
    <name type="scientific">Flagellimonas spongiicola</name>
    <dbReference type="NCBI Taxonomy" id="2942208"/>
    <lineage>
        <taxon>Bacteria</taxon>
        <taxon>Pseudomonadati</taxon>
        <taxon>Bacteroidota</taxon>
        <taxon>Flavobacteriia</taxon>
        <taxon>Flavobacteriales</taxon>
        <taxon>Flavobacteriaceae</taxon>
        <taxon>Flagellimonas</taxon>
    </lineage>
</organism>
<evidence type="ECO:0000313" key="1">
    <source>
        <dbReference type="EMBL" id="MCL6272535.1"/>
    </source>
</evidence>
<gene>
    <name evidence="1" type="ORF">M3P19_00860</name>
</gene>
<keyword evidence="2" id="KW-1185">Reference proteome</keyword>
<evidence type="ECO:0000313" key="2">
    <source>
        <dbReference type="Proteomes" id="UP001203607"/>
    </source>
</evidence>
<dbReference type="EMBL" id="JAMFMA010000001">
    <property type="protein sequence ID" value="MCL6272535.1"/>
    <property type="molecule type" value="Genomic_DNA"/>
</dbReference>
<accession>A0ABT0PMD6</accession>
<comment type="caution">
    <text evidence="1">The sequence shown here is derived from an EMBL/GenBank/DDBJ whole genome shotgun (WGS) entry which is preliminary data.</text>
</comment>